<protein>
    <submittedName>
        <fullName evidence="1">Uncharacterized protein</fullName>
    </submittedName>
</protein>
<evidence type="ECO:0000313" key="1">
    <source>
        <dbReference type="EMBL" id="KAK4094340.1"/>
    </source>
</evidence>
<evidence type="ECO:0000313" key="2">
    <source>
        <dbReference type="Proteomes" id="UP001287286"/>
    </source>
</evidence>
<comment type="caution">
    <text evidence="1">The sequence shown here is derived from an EMBL/GenBank/DDBJ whole genome shotgun (WGS) entry which is preliminary data.</text>
</comment>
<proteinExistence type="predicted"/>
<keyword evidence="2" id="KW-1185">Reference proteome</keyword>
<organism evidence="1 2">
    <name type="scientific">Purpureocillium lilacinum</name>
    <name type="common">Paecilomyces lilacinus</name>
    <dbReference type="NCBI Taxonomy" id="33203"/>
    <lineage>
        <taxon>Eukaryota</taxon>
        <taxon>Fungi</taxon>
        <taxon>Dikarya</taxon>
        <taxon>Ascomycota</taxon>
        <taxon>Pezizomycotina</taxon>
        <taxon>Sordariomycetes</taxon>
        <taxon>Hypocreomycetidae</taxon>
        <taxon>Hypocreales</taxon>
        <taxon>Ophiocordycipitaceae</taxon>
        <taxon>Purpureocillium</taxon>
    </lineage>
</organism>
<accession>A0ABR0CDX7</accession>
<name>A0ABR0CDX7_PURLI</name>
<gene>
    <name evidence="1" type="ORF">Purlil1_945</name>
</gene>
<sequence length="469" mass="51643">MEVEPAPCLSIVQPSRAAAFDQLFVSYFIESFDQTRHVGSPGGRSAHWLDRLPAFLAESDSAPKFAIRAASMLSYGTAATDTSIKADAYVWYARALPALRAVLARGKPPVMDGAVCAAVMLMHFETWAKSSDKAWVPHVKGVCTMLEAAGPHSCRVGFLHNVFCHIRLQACVEAMSENILHPFASPEWMTTPFELVPKTFFDELVDLLFLVQKFLARADQLMRNGVNDCTMDKALHSWIHGAMSLQHAWLQRYMSTIQISERRLPVMPQSTTSLSTCPEHLDITYTTVSAAALISLYHTVNLLLLRLLQPQQEYIVRIQRHTEAILSANDFVLSAPGPSAEFGPVMMLLQLKVASLWGAPSAERIAAESALQRHRMRLGAIQCNGILLCYLKSGCPSASLIGGDWGAQDLRSDGDAQARRCWGCHATIDNVKVPVCRLEGDNLTALEDTAQVPLRNSLSQGVVHDCYPP</sequence>
<dbReference type="Proteomes" id="UP001287286">
    <property type="component" value="Unassembled WGS sequence"/>
</dbReference>
<dbReference type="InterPro" id="IPR053178">
    <property type="entry name" value="Osmoadaptation_assoc"/>
</dbReference>
<dbReference type="PANTHER" id="PTHR38111">
    <property type="entry name" value="ZN(2)-C6 FUNGAL-TYPE DOMAIN-CONTAINING PROTEIN-RELATED"/>
    <property type="match status" value="1"/>
</dbReference>
<dbReference type="EMBL" id="JAWRVI010000003">
    <property type="protein sequence ID" value="KAK4094340.1"/>
    <property type="molecule type" value="Genomic_DNA"/>
</dbReference>
<reference evidence="1 2" key="1">
    <citation type="journal article" date="2024" name="Microbiol. Resour. Announc.">
        <title>Genome annotations for the ascomycete fungi Trichoderma harzianum, Trichoderma aggressivum, and Purpureocillium lilacinum.</title>
        <authorList>
            <person name="Beijen E.P.W."/>
            <person name="Ohm R.A."/>
        </authorList>
    </citation>
    <scope>NUCLEOTIDE SEQUENCE [LARGE SCALE GENOMIC DNA]</scope>
    <source>
        <strain evidence="1 2">CBS 150709</strain>
    </source>
</reference>